<dbReference type="RefSeq" id="WP_211903673.1">
    <property type="nucleotide sequence ID" value="NZ_CP046729.1"/>
</dbReference>
<keyword evidence="3" id="KW-1185">Reference proteome</keyword>
<protein>
    <submittedName>
        <fullName evidence="2">Uncharacterized protein</fullName>
    </submittedName>
</protein>
<dbReference type="EMBL" id="CP046729">
    <property type="protein sequence ID" value="QUP54259.1"/>
    <property type="molecule type" value="Genomic_DNA"/>
</dbReference>
<accession>A0ABX7ZHB3</accession>
<evidence type="ECO:0000256" key="1">
    <source>
        <dbReference type="SAM" id="MobiDB-lite"/>
    </source>
</evidence>
<proteinExistence type="predicted"/>
<feature type="compositionally biased region" description="Polar residues" evidence="1">
    <location>
        <begin position="1"/>
        <end position="14"/>
    </location>
</feature>
<reference evidence="2 3" key="1">
    <citation type="journal article" date="2021" name="Phytopathology">
        <title>Complete genome sequence of Ralstonia syzygii subsp. indonesiensis strain LLRS-1, isolated from wilted tobacco in China.</title>
        <authorList>
            <person name="Lu C.H."/>
            <person name="Li J.Y."/>
            <person name="Mi M.G."/>
            <person name="Lin Z.L."/>
            <person name="Jiang N."/>
            <person name="Gai X."/>
            <person name="Ma J.H."/>
            <person name="Lei L.P."/>
            <person name="Xia Z.Y."/>
        </authorList>
    </citation>
    <scope>NUCLEOTIDE SEQUENCE [LARGE SCALE GENOMIC DNA]</scope>
    <source>
        <strain evidence="2 3">LLRS-1</strain>
    </source>
</reference>
<evidence type="ECO:0000313" key="2">
    <source>
        <dbReference type="EMBL" id="QUP54259.1"/>
    </source>
</evidence>
<dbReference type="Proteomes" id="UP000677898">
    <property type="component" value="Chromosome"/>
</dbReference>
<dbReference type="InterPro" id="IPR058915">
    <property type="entry name" value="AcrVA2-like"/>
</dbReference>
<gene>
    <name evidence="2" type="ORF">GO998_11135</name>
</gene>
<organism evidence="2 3">
    <name type="scientific">Ralstonia syzygii</name>
    <dbReference type="NCBI Taxonomy" id="28097"/>
    <lineage>
        <taxon>Bacteria</taxon>
        <taxon>Pseudomonadati</taxon>
        <taxon>Pseudomonadota</taxon>
        <taxon>Betaproteobacteria</taxon>
        <taxon>Burkholderiales</taxon>
        <taxon>Burkholderiaceae</taxon>
        <taxon>Ralstonia</taxon>
        <taxon>Ralstonia solanacearum species complex</taxon>
    </lineage>
</organism>
<feature type="region of interest" description="Disordered" evidence="1">
    <location>
        <begin position="1"/>
        <end position="34"/>
    </location>
</feature>
<evidence type="ECO:0000313" key="3">
    <source>
        <dbReference type="Proteomes" id="UP000677898"/>
    </source>
</evidence>
<name>A0ABX7ZHB3_9RALS</name>
<sequence length="386" mass="42794">MTENCRGTSNQRQPISRRRDHAAPPALNRAGKWGAPAAATQVARDVAALFHGINACIDMSGRLHPIEGRNGGITPAWRTWTRSSERAATSSLAESLMATTRRSFEQNVALLCDAIRADPAWRAGLIDVERRIAHDNVSLIPPTAALMFWSRQHMLIEPTAALEQWLVHSDVGPDLPCGLFRPPAPACFIRIGDTFRDALTLPPMQAVSGNPRLQGVYVFDSSREENRAVAIVPIFEMLDLGTYGACSIELVINDEAHPLNEQIAQTCQGTELGQYFASLAQIVAKVFFYMEQPQAVHIEERSYSLAEDQLKHLGAKKAAKLVRRIPQLYDRIVLGPRELAAHAHGEVSPHLRRGHFRLQPHGPQSSLRKVIFLAPTWVRADRLARS</sequence>
<dbReference type="Pfam" id="PF26125">
    <property type="entry name" value="AcrVA2-like"/>
    <property type="match status" value="1"/>
</dbReference>